<keyword evidence="2 5" id="KW-0560">Oxidoreductase</keyword>
<dbReference type="PANTHER" id="PTHR11699">
    <property type="entry name" value="ALDEHYDE DEHYDROGENASE-RELATED"/>
    <property type="match status" value="1"/>
</dbReference>
<dbReference type="Gene3D" id="3.40.309.10">
    <property type="entry name" value="Aldehyde Dehydrogenase, Chain A, domain 2"/>
    <property type="match status" value="1"/>
</dbReference>
<dbReference type="FunFam" id="3.40.605.10:FF:000026">
    <property type="entry name" value="Aldehyde dehydrogenase, putative"/>
    <property type="match status" value="1"/>
</dbReference>
<dbReference type="Proteomes" id="UP000002368">
    <property type="component" value="Chromosome"/>
</dbReference>
<evidence type="ECO:0000259" key="6">
    <source>
        <dbReference type="Pfam" id="PF00171"/>
    </source>
</evidence>
<dbReference type="STRING" id="562970.Btus_2341"/>
<feature type="domain" description="Aldehyde dehydrogenase" evidence="6">
    <location>
        <begin position="21"/>
        <end position="484"/>
    </location>
</feature>
<protein>
    <submittedName>
        <fullName evidence="7">Aldehyde Dehydrogenase</fullName>
    </submittedName>
</protein>
<dbReference type="OrthoDB" id="9758906at2"/>
<dbReference type="Gene3D" id="3.40.605.10">
    <property type="entry name" value="Aldehyde Dehydrogenase, Chain A, domain 1"/>
    <property type="match status" value="1"/>
</dbReference>
<dbReference type="Pfam" id="PF00171">
    <property type="entry name" value="Aldedh"/>
    <property type="match status" value="1"/>
</dbReference>
<evidence type="ECO:0000256" key="5">
    <source>
        <dbReference type="RuleBase" id="RU003345"/>
    </source>
</evidence>
<dbReference type="InterPro" id="IPR015590">
    <property type="entry name" value="Aldehyde_DH_dom"/>
</dbReference>
<evidence type="ECO:0000313" key="7">
    <source>
        <dbReference type="EMBL" id="ADG07008.1"/>
    </source>
</evidence>
<evidence type="ECO:0000313" key="8">
    <source>
        <dbReference type="Proteomes" id="UP000002368"/>
    </source>
</evidence>
<dbReference type="eggNOG" id="COG1012">
    <property type="taxonomic scope" value="Bacteria"/>
</dbReference>
<proteinExistence type="inferred from homology"/>
<evidence type="ECO:0000256" key="2">
    <source>
        <dbReference type="ARBA" id="ARBA00023002"/>
    </source>
</evidence>
<keyword evidence="8" id="KW-1185">Reference proteome</keyword>
<dbReference type="PROSITE" id="PS00070">
    <property type="entry name" value="ALDEHYDE_DEHYDR_CYS"/>
    <property type="match status" value="1"/>
</dbReference>
<dbReference type="InterPro" id="IPR016160">
    <property type="entry name" value="Ald_DH_CS_CYS"/>
</dbReference>
<dbReference type="FunFam" id="3.40.605.10:FF:000011">
    <property type="entry name" value="ALD5p Mitochondrial aldehyde dehydrogenase"/>
    <property type="match status" value="1"/>
</dbReference>
<feature type="active site" evidence="4">
    <location>
        <position position="259"/>
    </location>
</feature>
<name>D5WSI9_KYRT2</name>
<dbReference type="EMBL" id="CP002017">
    <property type="protein sequence ID" value="ADG07008.1"/>
    <property type="molecule type" value="Genomic_DNA"/>
</dbReference>
<accession>D5WSI9</accession>
<dbReference type="PROSITE" id="PS00687">
    <property type="entry name" value="ALDEHYDE_DEHYDR_GLU"/>
    <property type="match status" value="1"/>
</dbReference>
<evidence type="ECO:0000256" key="1">
    <source>
        <dbReference type="ARBA" id="ARBA00009986"/>
    </source>
</evidence>
<dbReference type="HOGENOM" id="CLU_005391_0_2_9"/>
<organism evidence="7 8">
    <name type="scientific">Kyrpidia tusciae (strain DSM 2912 / NBRC 15312 / T2)</name>
    <name type="common">Bacillus tusciae</name>
    <dbReference type="NCBI Taxonomy" id="562970"/>
    <lineage>
        <taxon>Bacteria</taxon>
        <taxon>Bacillati</taxon>
        <taxon>Bacillota</taxon>
        <taxon>Bacilli</taxon>
        <taxon>Bacillales</taxon>
        <taxon>Alicyclobacillaceae</taxon>
        <taxon>Kyrpidia</taxon>
    </lineage>
</organism>
<dbReference type="SUPFAM" id="SSF53720">
    <property type="entry name" value="ALDH-like"/>
    <property type="match status" value="1"/>
</dbReference>
<comment type="similarity">
    <text evidence="1 5">Belongs to the aldehyde dehydrogenase family.</text>
</comment>
<gene>
    <name evidence="7" type="ordered locus">Btus_2341</name>
</gene>
<dbReference type="KEGG" id="bts:Btus_2341"/>
<dbReference type="InterPro" id="IPR016163">
    <property type="entry name" value="Ald_DH_C"/>
</dbReference>
<dbReference type="FunFam" id="3.40.309.10:FF:000012">
    <property type="entry name" value="Betaine aldehyde dehydrogenase"/>
    <property type="match status" value="1"/>
</dbReference>
<sequence length="489" mass="53124">MNVLRIEDISFPKQLFIDGGFVDSAGGETFPVVYPATGEEICRVPWARQGDVDRAVRAARRVVDEGRWAGMNPHDRERLLHRVADLIEAHADTLALLETYDTGKPIRDAQAVDIPLTIQCFRYYAGWPSKLKGETIPVRGRFLTYTMREPVGVVGQIVPWNFPLYMAAIKVAPALATGNAVVLKPAEETPLSALYLAQLMAEAGVPEGVFNVVTGDGETTGAALVAHPGVDKIAFTGSTAVGQQIMRQAATHIKRVSLELGGKSPHIVFSDADLPAAVKGIVSGIFYNQGEVCLAGSRIFVQKPVYEEVLEQLSTAARKVTIGDPFDSGTTFGALISEEHRQRVQHYVGVGIREGARVIEGGRIPEKHSKGYFYEPTVLVGEDNQMTVAQEEIFGPVALVLPFETTEEVIRSANATKYGLAAGLWTQNVSRAHNVAKALKAGTVWINAYNLLDAAAPFGGYKMSGFGRELGEEALDLYTELKTVWTSLR</sequence>
<reference evidence="7 8" key="1">
    <citation type="journal article" date="2011" name="Stand. Genomic Sci.">
        <title>Complete genome sequence of the thermophilic, hydrogen-oxidizing Bacillus tusciae type strain (T2) and reclassification in the new genus, Kyrpidia gen. nov. as Kyrpidia tusciae comb. nov. and emendation of the family Alicyclobacillaceae da Costa and Rainey, 2010.</title>
        <authorList>
            <person name="Klenk H.P."/>
            <person name="Lapidus A."/>
            <person name="Chertkov O."/>
            <person name="Copeland A."/>
            <person name="Del Rio T.G."/>
            <person name="Nolan M."/>
            <person name="Lucas S."/>
            <person name="Chen F."/>
            <person name="Tice H."/>
            <person name="Cheng J.F."/>
            <person name="Han C."/>
            <person name="Bruce D."/>
            <person name="Goodwin L."/>
            <person name="Pitluck S."/>
            <person name="Pati A."/>
            <person name="Ivanova N."/>
            <person name="Mavromatis K."/>
            <person name="Daum C."/>
            <person name="Chen A."/>
            <person name="Palaniappan K."/>
            <person name="Chang Y.J."/>
            <person name="Land M."/>
            <person name="Hauser L."/>
            <person name="Jeffries C.D."/>
            <person name="Detter J.C."/>
            <person name="Rohde M."/>
            <person name="Abt B."/>
            <person name="Pukall R."/>
            <person name="Goker M."/>
            <person name="Bristow J."/>
            <person name="Markowitz V."/>
            <person name="Hugenholtz P."/>
            <person name="Eisen J.A."/>
        </authorList>
    </citation>
    <scope>NUCLEOTIDE SEQUENCE [LARGE SCALE GENOMIC DNA]</scope>
    <source>
        <strain evidence="7 8">DSM 2912</strain>
    </source>
</reference>
<dbReference type="GO" id="GO:0016620">
    <property type="term" value="F:oxidoreductase activity, acting on the aldehyde or oxo group of donors, NAD or NADP as acceptor"/>
    <property type="evidence" value="ECO:0007669"/>
    <property type="project" value="InterPro"/>
</dbReference>
<dbReference type="RefSeq" id="WP_013076291.1">
    <property type="nucleotide sequence ID" value="NC_014098.1"/>
</dbReference>
<evidence type="ECO:0000256" key="4">
    <source>
        <dbReference type="PROSITE-ProRule" id="PRU10007"/>
    </source>
</evidence>
<dbReference type="InterPro" id="IPR016162">
    <property type="entry name" value="Ald_DH_N"/>
</dbReference>
<dbReference type="AlphaFoldDB" id="D5WSI9"/>
<dbReference type="InterPro" id="IPR016161">
    <property type="entry name" value="Ald_DH/histidinol_DH"/>
</dbReference>
<dbReference type="InterPro" id="IPR029510">
    <property type="entry name" value="Ald_DH_CS_GLU"/>
</dbReference>
<evidence type="ECO:0000256" key="3">
    <source>
        <dbReference type="ARBA" id="ARBA00023027"/>
    </source>
</evidence>
<keyword evidence="3" id="KW-0520">NAD</keyword>